<dbReference type="EMBL" id="CAJNNW010000617">
    <property type="protein sequence ID" value="CAE8629436.1"/>
    <property type="molecule type" value="Genomic_DNA"/>
</dbReference>
<reference evidence="3" key="1">
    <citation type="submission" date="2021-02" db="EMBL/GenBank/DDBJ databases">
        <authorList>
            <person name="Dougan E. K."/>
            <person name="Rhodes N."/>
            <person name="Thang M."/>
            <person name="Chan C."/>
        </authorList>
    </citation>
    <scope>NUCLEOTIDE SEQUENCE</scope>
</reference>
<name>A0A813HQT7_POLGL</name>
<dbReference type="Proteomes" id="UP000654075">
    <property type="component" value="Unassembled WGS sequence"/>
</dbReference>
<accession>A0A813HQT7</accession>
<dbReference type="OrthoDB" id="437798at2759"/>
<evidence type="ECO:0000313" key="3">
    <source>
        <dbReference type="EMBL" id="CAE8640681.1"/>
    </source>
</evidence>
<protein>
    <submittedName>
        <fullName evidence="3">Uncharacterized protein</fullName>
    </submittedName>
</protein>
<dbReference type="EMBL" id="CAJNNV010032671">
    <property type="protein sequence ID" value="CAE8640681.1"/>
    <property type="molecule type" value="Genomic_DNA"/>
</dbReference>
<dbReference type="OMA" id="MAWGNRI"/>
<organism evidence="3 4">
    <name type="scientific">Polarella glacialis</name>
    <name type="common">Dinoflagellate</name>
    <dbReference type="NCBI Taxonomy" id="89957"/>
    <lineage>
        <taxon>Eukaryota</taxon>
        <taxon>Sar</taxon>
        <taxon>Alveolata</taxon>
        <taxon>Dinophyceae</taxon>
        <taxon>Suessiales</taxon>
        <taxon>Suessiaceae</taxon>
        <taxon>Polarella</taxon>
    </lineage>
</organism>
<evidence type="ECO:0000313" key="2">
    <source>
        <dbReference type="EMBL" id="CAE8629436.1"/>
    </source>
</evidence>
<feature type="region of interest" description="Disordered" evidence="1">
    <location>
        <begin position="38"/>
        <end position="131"/>
    </location>
</feature>
<dbReference type="Proteomes" id="UP000626109">
    <property type="component" value="Unassembled WGS sequence"/>
</dbReference>
<feature type="compositionally biased region" description="Basic residues" evidence="1">
    <location>
        <begin position="63"/>
        <end position="73"/>
    </location>
</feature>
<keyword evidence="4" id="KW-1185">Reference proteome</keyword>
<evidence type="ECO:0000256" key="1">
    <source>
        <dbReference type="SAM" id="MobiDB-lite"/>
    </source>
</evidence>
<feature type="compositionally biased region" description="Low complexity" evidence="1">
    <location>
        <begin position="95"/>
        <end position="122"/>
    </location>
</feature>
<feature type="compositionally biased region" description="Basic residues" evidence="1">
    <location>
        <begin position="46"/>
        <end position="55"/>
    </location>
</feature>
<comment type="caution">
    <text evidence="3">The sequence shown here is derived from an EMBL/GenBank/DDBJ whole genome shotgun (WGS) entry which is preliminary data.</text>
</comment>
<proteinExistence type="predicted"/>
<dbReference type="AlphaFoldDB" id="A0A813HQT7"/>
<sequence length="190" mass="21285">MSWGTKIIPRDLSANDVMNLNARILKEDKAIVEEYERHLGREGAKKHSRSRHSRSGSRGDRDRHRHSRSHHASRAQEATLATGLPQPVTAEGEPLRLSTAPSLLSRRSASSSALSRSSRSSSCTQMPPLPSDLSALGRFPFVADSMMKMRLEQTGAGLMPKMRFRAVHNTAHWVPGSKSYLDYQPEFYFE</sequence>
<gene>
    <name evidence="3" type="ORF">PGLA1383_LOCUS55466</name>
    <name evidence="2" type="ORF">PGLA2088_LOCUS866</name>
</gene>
<evidence type="ECO:0000313" key="4">
    <source>
        <dbReference type="Proteomes" id="UP000654075"/>
    </source>
</evidence>